<dbReference type="OrthoDB" id="8590699at2"/>
<dbReference type="InterPro" id="IPR019888">
    <property type="entry name" value="Tscrpt_reg_AsnC-like"/>
</dbReference>
<dbReference type="Gene3D" id="3.30.70.920">
    <property type="match status" value="1"/>
</dbReference>
<reference evidence="5 6" key="1">
    <citation type="submission" date="2019-11" db="EMBL/GenBank/DDBJ databases">
        <title>Type strains purchased from KCTC, JCM and DSMZ.</title>
        <authorList>
            <person name="Lu H."/>
        </authorList>
    </citation>
    <scope>NUCLEOTIDE SEQUENCE [LARGE SCALE GENOMIC DNA]</scope>
    <source>
        <strain evidence="5 6">JCM 31587</strain>
    </source>
</reference>
<dbReference type="RefSeq" id="WP_130315875.1">
    <property type="nucleotide sequence ID" value="NZ_WNKX01000002.1"/>
</dbReference>
<dbReference type="PANTHER" id="PTHR30154:SF34">
    <property type="entry name" value="TRANSCRIPTIONAL REGULATOR AZLB"/>
    <property type="match status" value="1"/>
</dbReference>
<dbReference type="SUPFAM" id="SSF54909">
    <property type="entry name" value="Dimeric alpha+beta barrel"/>
    <property type="match status" value="1"/>
</dbReference>
<feature type="domain" description="HTH asnC-type" evidence="4">
    <location>
        <begin position="4"/>
        <end position="65"/>
    </location>
</feature>
<dbReference type="InterPro" id="IPR011008">
    <property type="entry name" value="Dimeric_a/b-barrel"/>
</dbReference>
<dbReference type="PROSITE" id="PS50956">
    <property type="entry name" value="HTH_ASNC_2"/>
    <property type="match status" value="1"/>
</dbReference>
<evidence type="ECO:0000313" key="6">
    <source>
        <dbReference type="Proteomes" id="UP000472320"/>
    </source>
</evidence>
<dbReference type="InterPro" id="IPR036390">
    <property type="entry name" value="WH_DNA-bd_sf"/>
</dbReference>
<dbReference type="InterPro" id="IPR000485">
    <property type="entry name" value="AsnC-type_HTH_dom"/>
</dbReference>
<dbReference type="PRINTS" id="PR00033">
    <property type="entry name" value="HTHASNC"/>
</dbReference>
<evidence type="ECO:0000256" key="1">
    <source>
        <dbReference type="ARBA" id="ARBA00023015"/>
    </source>
</evidence>
<dbReference type="GO" id="GO:0043200">
    <property type="term" value="P:response to amino acid"/>
    <property type="evidence" value="ECO:0007669"/>
    <property type="project" value="TreeGrafter"/>
</dbReference>
<evidence type="ECO:0000256" key="2">
    <source>
        <dbReference type="ARBA" id="ARBA00023125"/>
    </source>
</evidence>
<dbReference type="GO" id="GO:0043565">
    <property type="term" value="F:sequence-specific DNA binding"/>
    <property type="evidence" value="ECO:0007669"/>
    <property type="project" value="InterPro"/>
</dbReference>
<protein>
    <submittedName>
        <fullName evidence="5">AsnC family transcriptional regulator</fullName>
    </submittedName>
</protein>
<dbReference type="InterPro" id="IPR019887">
    <property type="entry name" value="Tscrpt_reg_AsnC/Lrp_C"/>
</dbReference>
<organism evidence="5 6">
    <name type="scientific">Massilia eburnea</name>
    <dbReference type="NCBI Taxonomy" id="1776165"/>
    <lineage>
        <taxon>Bacteria</taxon>
        <taxon>Pseudomonadati</taxon>
        <taxon>Pseudomonadota</taxon>
        <taxon>Betaproteobacteria</taxon>
        <taxon>Burkholderiales</taxon>
        <taxon>Oxalobacteraceae</taxon>
        <taxon>Telluria group</taxon>
        <taxon>Massilia</taxon>
    </lineage>
</organism>
<keyword evidence="6" id="KW-1185">Reference proteome</keyword>
<dbReference type="EMBL" id="WNKX01000002">
    <property type="protein sequence ID" value="MTW09575.1"/>
    <property type="molecule type" value="Genomic_DNA"/>
</dbReference>
<name>A0A6L6QBR9_9BURK</name>
<dbReference type="SUPFAM" id="SSF46785">
    <property type="entry name" value="Winged helix' DNA-binding domain"/>
    <property type="match status" value="1"/>
</dbReference>
<dbReference type="Pfam" id="PF13404">
    <property type="entry name" value="HTH_AsnC-type"/>
    <property type="match status" value="1"/>
</dbReference>
<keyword evidence="3" id="KW-0804">Transcription</keyword>
<accession>A0A6L6QBR9</accession>
<sequence>MRELDRIDRGILNILQEDASTPLREIAERVHSSVATCQRRIEKLRADGVLVKAVALVDRALAGRPLTVFVSVELEKQNTDILKQFEHRMRSEPEVMSCYEVAGEFDFHLIVTVESMEEYSAFTRRVFTSHHNVINVKSLFAMNCSKFETKLTL</sequence>
<evidence type="ECO:0000256" key="3">
    <source>
        <dbReference type="ARBA" id="ARBA00023163"/>
    </source>
</evidence>
<dbReference type="InterPro" id="IPR036388">
    <property type="entry name" value="WH-like_DNA-bd_sf"/>
</dbReference>
<dbReference type="PANTHER" id="PTHR30154">
    <property type="entry name" value="LEUCINE-RESPONSIVE REGULATORY PROTEIN"/>
    <property type="match status" value="1"/>
</dbReference>
<keyword evidence="1" id="KW-0805">Transcription regulation</keyword>
<keyword evidence="2" id="KW-0238">DNA-binding</keyword>
<evidence type="ECO:0000259" key="4">
    <source>
        <dbReference type="PROSITE" id="PS50956"/>
    </source>
</evidence>
<dbReference type="AlphaFoldDB" id="A0A6L6QBR9"/>
<dbReference type="Gene3D" id="1.10.10.10">
    <property type="entry name" value="Winged helix-like DNA-binding domain superfamily/Winged helix DNA-binding domain"/>
    <property type="match status" value="1"/>
</dbReference>
<comment type="caution">
    <text evidence="5">The sequence shown here is derived from an EMBL/GenBank/DDBJ whole genome shotgun (WGS) entry which is preliminary data.</text>
</comment>
<dbReference type="Pfam" id="PF01037">
    <property type="entry name" value="AsnC_trans_reg"/>
    <property type="match status" value="1"/>
</dbReference>
<dbReference type="Proteomes" id="UP000472320">
    <property type="component" value="Unassembled WGS sequence"/>
</dbReference>
<gene>
    <name evidence="5" type="ORF">GM658_03090</name>
</gene>
<dbReference type="GO" id="GO:0005829">
    <property type="term" value="C:cytosol"/>
    <property type="evidence" value="ECO:0007669"/>
    <property type="project" value="TreeGrafter"/>
</dbReference>
<evidence type="ECO:0000313" key="5">
    <source>
        <dbReference type="EMBL" id="MTW09575.1"/>
    </source>
</evidence>
<dbReference type="SMART" id="SM00344">
    <property type="entry name" value="HTH_ASNC"/>
    <property type="match status" value="1"/>
</dbReference>
<proteinExistence type="predicted"/>